<dbReference type="OrthoDB" id="74860at2759"/>
<feature type="signal peptide" evidence="2">
    <location>
        <begin position="1"/>
        <end position="26"/>
    </location>
</feature>
<reference evidence="4" key="1">
    <citation type="submission" date="2014-09" db="EMBL/GenBank/DDBJ databases">
        <authorList>
            <person name="Sharma Rahul"/>
            <person name="Thines Marco"/>
        </authorList>
    </citation>
    <scope>NUCLEOTIDE SEQUENCE [LARGE SCALE GENOMIC DNA]</scope>
</reference>
<keyword evidence="2" id="KW-0732">Signal</keyword>
<feature type="transmembrane region" description="Helical" evidence="1">
    <location>
        <begin position="217"/>
        <end position="237"/>
    </location>
</feature>
<feature type="transmembrane region" description="Helical" evidence="1">
    <location>
        <begin position="106"/>
        <end position="127"/>
    </location>
</feature>
<keyword evidence="1" id="KW-1133">Transmembrane helix</keyword>
<evidence type="ECO:0000313" key="4">
    <source>
        <dbReference type="Proteomes" id="UP000054928"/>
    </source>
</evidence>
<feature type="transmembrane region" description="Helical" evidence="1">
    <location>
        <begin position="72"/>
        <end position="94"/>
    </location>
</feature>
<evidence type="ECO:0008006" key="5">
    <source>
        <dbReference type="Google" id="ProtNLM"/>
    </source>
</evidence>
<feature type="transmembrane region" description="Helical" evidence="1">
    <location>
        <begin position="174"/>
        <end position="197"/>
    </location>
</feature>
<feature type="chain" id="PRO_5006015162" description="RxLR-like protein" evidence="2">
    <location>
        <begin position="27"/>
        <end position="345"/>
    </location>
</feature>
<keyword evidence="1" id="KW-0812">Transmembrane</keyword>
<keyword evidence="1" id="KW-0472">Membrane</keyword>
<dbReference type="OMA" id="MHITHHS"/>
<dbReference type="AlphaFoldDB" id="A0A0N7L8P8"/>
<organism evidence="3 4">
    <name type="scientific">Plasmopara halstedii</name>
    <name type="common">Downy mildew of sunflower</name>
    <dbReference type="NCBI Taxonomy" id="4781"/>
    <lineage>
        <taxon>Eukaryota</taxon>
        <taxon>Sar</taxon>
        <taxon>Stramenopiles</taxon>
        <taxon>Oomycota</taxon>
        <taxon>Peronosporomycetes</taxon>
        <taxon>Peronosporales</taxon>
        <taxon>Peronosporaceae</taxon>
        <taxon>Plasmopara</taxon>
    </lineage>
</organism>
<dbReference type="RefSeq" id="XP_024586844.1">
    <property type="nucleotide sequence ID" value="XM_024718046.1"/>
</dbReference>
<evidence type="ECO:0000256" key="1">
    <source>
        <dbReference type="SAM" id="Phobius"/>
    </source>
</evidence>
<evidence type="ECO:0000256" key="2">
    <source>
        <dbReference type="SAM" id="SignalP"/>
    </source>
</evidence>
<feature type="transmembrane region" description="Helical" evidence="1">
    <location>
        <begin position="139"/>
        <end position="162"/>
    </location>
</feature>
<dbReference type="Proteomes" id="UP000054928">
    <property type="component" value="Unassembled WGS sequence"/>
</dbReference>
<keyword evidence="4" id="KW-1185">Reference proteome</keyword>
<feature type="transmembrane region" description="Helical" evidence="1">
    <location>
        <begin position="257"/>
        <end position="277"/>
    </location>
</feature>
<feature type="transmembrane region" description="Helical" evidence="1">
    <location>
        <begin position="289"/>
        <end position="311"/>
    </location>
</feature>
<dbReference type="EMBL" id="CCYD01000116">
    <property type="protein sequence ID" value="CEG50475.1"/>
    <property type="molecule type" value="Genomic_DNA"/>
</dbReference>
<evidence type="ECO:0000313" key="3">
    <source>
        <dbReference type="EMBL" id="CEG50475.1"/>
    </source>
</evidence>
<proteinExistence type="predicted"/>
<accession>A0A0N7L8P8</accession>
<name>A0A0N7L8P8_PLAHL</name>
<dbReference type="GeneID" id="36395674"/>
<sequence length="345" mass="38349">MTLAHGGQLQSFIWLFIVVLESVCFASDGSNLDVGTVAAASATGSATEGDIGNGEDDEQLQRQLTTLRVCGWLVLLLYVALSLAIVWQTSLHFLYSSASAKKAFHVTLLVSMLLQLSQAIEWIWFPTSHAWKVIYVCRLHSLLLLSFCKSYLAVCWAGVVSAGQQLARRRMTKYVTGMNALLILWGVIVPILLAGYSDNINGQYSFMNSTFRSVLKFSDGFIVLAYGVLLGYQGFCLRRRLQLARGTVPADSVEKSLSQLMLAISIFIVSDLMRILAMVLNESQVAMSILIYLIMYNIIPNIFPTLCMLHLMRRLTRKDGSNSPTRTAALEAMGLIVKMLWLERN</sequence>
<protein>
    <recommendedName>
        <fullName evidence="5">RxLR-like protein</fullName>
    </recommendedName>
</protein>